<dbReference type="Pfam" id="PF04191">
    <property type="entry name" value="PEMT"/>
    <property type="match status" value="1"/>
</dbReference>
<comment type="subcellular location">
    <subcellularLocation>
        <location evidence="1">Endomembrane system</location>
        <topology evidence="1">Multi-pass membrane protein</topology>
    </subcellularLocation>
</comment>
<reference evidence="6" key="1">
    <citation type="submission" date="2020-05" db="EMBL/GenBank/DDBJ databases">
        <authorList>
            <person name="Chiriac C."/>
            <person name="Salcher M."/>
            <person name="Ghai R."/>
            <person name="Kavagutti S V."/>
        </authorList>
    </citation>
    <scope>NUCLEOTIDE SEQUENCE</scope>
</reference>
<dbReference type="AlphaFoldDB" id="A0A6J6DDE2"/>
<dbReference type="EMBL" id="CAEZTF010000105">
    <property type="protein sequence ID" value="CAB4562030.1"/>
    <property type="molecule type" value="Genomic_DNA"/>
</dbReference>
<evidence type="ECO:0000256" key="2">
    <source>
        <dbReference type="ARBA" id="ARBA00022692"/>
    </source>
</evidence>
<evidence type="ECO:0000256" key="4">
    <source>
        <dbReference type="ARBA" id="ARBA00023136"/>
    </source>
</evidence>
<keyword evidence="2 5" id="KW-0812">Transmembrane</keyword>
<evidence type="ECO:0000256" key="1">
    <source>
        <dbReference type="ARBA" id="ARBA00004127"/>
    </source>
</evidence>
<protein>
    <submittedName>
        <fullName evidence="6">Unannotated protein</fullName>
    </submittedName>
</protein>
<dbReference type="PANTHER" id="PTHR43847">
    <property type="entry name" value="BLL3993 PROTEIN"/>
    <property type="match status" value="1"/>
</dbReference>
<proteinExistence type="predicted"/>
<feature type="transmembrane region" description="Helical" evidence="5">
    <location>
        <begin position="32"/>
        <end position="53"/>
    </location>
</feature>
<keyword evidence="3 5" id="KW-1133">Transmembrane helix</keyword>
<dbReference type="PANTHER" id="PTHR43847:SF1">
    <property type="entry name" value="BLL3993 PROTEIN"/>
    <property type="match status" value="1"/>
</dbReference>
<keyword evidence="4 5" id="KW-0472">Membrane</keyword>
<dbReference type="Gene3D" id="1.20.120.1630">
    <property type="match status" value="1"/>
</dbReference>
<dbReference type="InterPro" id="IPR052527">
    <property type="entry name" value="Metal_cation-efflux_comp"/>
</dbReference>
<dbReference type="InterPro" id="IPR007318">
    <property type="entry name" value="Phopholipid_MeTrfase"/>
</dbReference>
<sequence>MTDKTKGNVLVAIQFILIAVILLMASDEVNVPWIYFGGVLLIAPGIIILVISFKHLGRSLTANPVPLDKGKLVETGIYKYVRHPIYTGLLLAMLGSVVQSMAIVKFFVWLALLAVLTYKAKFEEGLLAKKYPGYVEYMKRTGRFVPRLK</sequence>
<feature type="transmembrane region" description="Helical" evidence="5">
    <location>
        <begin position="7"/>
        <end position="26"/>
    </location>
</feature>
<evidence type="ECO:0000256" key="3">
    <source>
        <dbReference type="ARBA" id="ARBA00022989"/>
    </source>
</evidence>
<gene>
    <name evidence="6" type="ORF">UFOPK1618_00597</name>
</gene>
<dbReference type="GO" id="GO:0012505">
    <property type="term" value="C:endomembrane system"/>
    <property type="evidence" value="ECO:0007669"/>
    <property type="project" value="UniProtKB-SubCell"/>
</dbReference>
<accession>A0A6J6DDE2</accession>
<name>A0A6J6DDE2_9ZZZZ</name>
<feature type="transmembrane region" description="Helical" evidence="5">
    <location>
        <begin position="89"/>
        <end position="116"/>
    </location>
</feature>
<evidence type="ECO:0000313" key="6">
    <source>
        <dbReference type="EMBL" id="CAB4562030.1"/>
    </source>
</evidence>
<evidence type="ECO:0000256" key="5">
    <source>
        <dbReference type="SAM" id="Phobius"/>
    </source>
</evidence>
<organism evidence="6">
    <name type="scientific">freshwater metagenome</name>
    <dbReference type="NCBI Taxonomy" id="449393"/>
    <lineage>
        <taxon>unclassified sequences</taxon>
        <taxon>metagenomes</taxon>
        <taxon>ecological metagenomes</taxon>
    </lineage>
</organism>